<dbReference type="Proteomes" id="UP001431572">
    <property type="component" value="Chromosome 1"/>
</dbReference>
<dbReference type="EMBL" id="JACATZ010000001">
    <property type="protein sequence ID" value="NWJ45799.1"/>
    <property type="molecule type" value="Genomic_DNA"/>
</dbReference>
<reference evidence="2" key="2">
    <citation type="journal article" date="2024" name="Nature">
        <title>Anoxygenic phototroph of the Chloroflexota uses a type I reaction centre.</title>
        <authorList>
            <person name="Tsuji J.M."/>
            <person name="Shaw N.A."/>
            <person name="Nagashima S."/>
            <person name="Venkiteswaran J.J."/>
            <person name="Schiff S.L."/>
            <person name="Watanabe T."/>
            <person name="Fukui M."/>
            <person name="Hanada S."/>
            <person name="Tank M."/>
            <person name="Neufeld J.D."/>
        </authorList>
    </citation>
    <scope>NUCLEOTIDE SEQUENCE</scope>
    <source>
        <strain evidence="2">L227-S17</strain>
    </source>
</reference>
<dbReference type="Gene3D" id="3.40.30.10">
    <property type="entry name" value="Glutaredoxin"/>
    <property type="match status" value="1"/>
</dbReference>
<dbReference type="RefSeq" id="WP_341469554.1">
    <property type="nucleotide sequence ID" value="NZ_CP128399.1"/>
</dbReference>
<name>A0A8T7M1A4_9CHLR</name>
<evidence type="ECO:0000313" key="2">
    <source>
        <dbReference type="EMBL" id="WJW67664.1"/>
    </source>
</evidence>
<dbReference type="EMBL" id="CP128399">
    <property type="protein sequence ID" value="WJW67664.1"/>
    <property type="molecule type" value="Genomic_DNA"/>
</dbReference>
<dbReference type="AlphaFoldDB" id="A0A8T7M1A4"/>
<keyword evidence="4" id="KW-1185">Reference proteome</keyword>
<proteinExistence type="predicted"/>
<reference evidence="1 3" key="1">
    <citation type="submission" date="2020-06" db="EMBL/GenBank/DDBJ databases">
        <title>Anoxygenic phototrophic Chloroflexota member uses a Type I reaction center.</title>
        <authorList>
            <person name="Tsuji J.M."/>
            <person name="Shaw N.A."/>
            <person name="Nagashima S."/>
            <person name="Venkiteswaran J."/>
            <person name="Schiff S.L."/>
            <person name="Hanada S."/>
            <person name="Tank M."/>
            <person name="Neufeld J.D."/>
        </authorList>
    </citation>
    <scope>NUCLEOTIDE SEQUENCE [LARGE SCALE GENOMIC DNA]</scope>
    <source>
        <strain evidence="1">L227-S17</strain>
    </source>
</reference>
<gene>
    <name evidence="1" type="ORF">HXX08_07960</name>
    <name evidence="2" type="ORF">OZ401_000936</name>
</gene>
<protein>
    <submittedName>
        <fullName evidence="2">AhpC/TSA family protein</fullName>
    </submittedName>
</protein>
<dbReference type="InterPro" id="IPR032801">
    <property type="entry name" value="PXL2A/B/C"/>
</dbReference>
<organism evidence="1 3">
    <name type="scientific">Candidatus Chlorohelix allophototropha</name>
    <dbReference type="NCBI Taxonomy" id="3003348"/>
    <lineage>
        <taxon>Bacteria</taxon>
        <taxon>Bacillati</taxon>
        <taxon>Chloroflexota</taxon>
        <taxon>Chloroflexia</taxon>
        <taxon>Candidatus Chloroheliales</taxon>
        <taxon>Candidatus Chloroheliaceae</taxon>
        <taxon>Candidatus Chlorohelix</taxon>
    </lineage>
</organism>
<sequence>MQLHQPNFIQQLANLKARLLVISFAPPEHFHKWLDYWKQIHLAPELAGKKTPESNQLLQQTVFLSDPQREVYRAYKLGKYSMLTVYGPSVLAKYTLYAAQGKKILKTREDVLQKGGDFVVSAEGKITFAHSGRNQLDRPHSQILLDSLLRA</sequence>
<dbReference type="Proteomes" id="UP000521676">
    <property type="component" value="Unassembled WGS sequence"/>
</dbReference>
<evidence type="ECO:0000313" key="1">
    <source>
        <dbReference type="EMBL" id="NWJ45799.1"/>
    </source>
</evidence>
<evidence type="ECO:0000313" key="3">
    <source>
        <dbReference type="Proteomes" id="UP000521676"/>
    </source>
</evidence>
<accession>A0A8T7M1A4</accession>
<evidence type="ECO:0000313" key="4">
    <source>
        <dbReference type="Proteomes" id="UP001431572"/>
    </source>
</evidence>
<dbReference type="Pfam" id="PF13911">
    <property type="entry name" value="AhpC-TSA_2"/>
    <property type="match status" value="1"/>
</dbReference>